<evidence type="ECO:0000313" key="7">
    <source>
        <dbReference type="Proteomes" id="UP000577956"/>
    </source>
</evidence>
<name>A0A7Y9FF54_9CELL</name>
<dbReference type="InterPro" id="IPR000792">
    <property type="entry name" value="Tscrpt_reg_LuxR_C"/>
</dbReference>
<evidence type="ECO:0000313" key="6">
    <source>
        <dbReference type="EMBL" id="NYD86184.1"/>
    </source>
</evidence>
<dbReference type="PANTHER" id="PTHR44688">
    <property type="entry name" value="DNA-BINDING TRANSCRIPTIONAL ACTIVATOR DEVR_DOSR"/>
    <property type="match status" value="1"/>
</dbReference>
<evidence type="ECO:0000256" key="2">
    <source>
        <dbReference type="ARBA" id="ARBA00023125"/>
    </source>
</evidence>
<dbReference type="InterPro" id="IPR036388">
    <property type="entry name" value="WH-like_DNA-bd_sf"/>
</dbReference>
<dbReference type="EMBL" id="BONN01000015">
    <property type="protein sequence ID" value="GIG34303.1"/>
    <property type="molecule type" value="Genomic_DNA"/>
</dbReference>
<proteinExistence type="predicted"/>
<evidence type="ECO:0000259" key="4">
    <source>
        <dbReference type="PROSITE" id="PS50043"/>
    </source>
</evidence>
<protein>
    <submittedName>
        <fullName evidence="6">DNA-binding CsgD family transcriptional regulator</fullName>
    </submittedName>
</protein>
<dbReference type="Proteomes" id="UP000577956">
    <property type="component" value="Unassembled WGS sequence"/>
</dbReference>
<evidence type="ECO:0000256" key="1">
    <source>
        <dbReference type="ARBA" id="ARBA00023015"/>
    </source>
</evidence>
<reference evidence="5 8" key="2">
    <citation type="submission" date="2021-01" db="EMBL/GenBank/DDBJ databases">
        <title>Whole genome shotgun sequence of Cellulomonas oligotrophica NBRC 109435.</title>
        <authorList>
            <person name="Komaki H."/>
            <person name="Tamura T."/>
        </authorList>
    </citation>
    <scope>NUCLEOTIDE SEQUENCE [LARGE SCALE GENOMIC DNA]</scope>
    <source>
        <strain evidence="5 8">NBRC 109435</strain>
    </source>
</reference>
<keyword evidence="1" id="KW-0805">Transcription regulation</keyword>
<dbReference type="GO" id="GO:0006355">
    <property type="term" value="P:regulation of DNA-templated transcription"/>
    <property type="evidence" value="ECO:0007669"/>
    <property type="project" value="InterPro"/>
</dbReference>
<dbReference type="AlphaFoldDB" id="A0A7Y9FF54"/>
<keyword evidence="8" id="KW-1185">Reference proteome</keyword>
<dbReference type="GO" id="GO:0003677">
    <property type="term" value="F:DNA binding"/>
    <property type="evidence" value="ECO:0007669"/>
    <property type="project" value="UniProtKB-KW"/>
</dbReference>
<feature type="domain" description="HTH luxR-type" evidence="4">
    <location>
        <begin position="132"/>
        <end position="197"/>
    </location>
</feature>
<dbReference type="CDD" id="cd06170">
    <property type="entry name" value="LuxR_C_like"/>
    <property type="match status" value="1"/>
</dbReference>
<keyword evidence="2 6" id="KW-0238">DNA-binding</keyword>
<accession>A0A7Y9FF54</accession>
<evidence type="ECO:0000313" key="8">
    <source>
        <dbReference type="Proteomes" id="UP000618382"/>
    </source>
</evidence>
<dbReference type="InterPro" id="IPR016032">
    <property type="entry name" value="Sig_transdc_resp-reg_C-effctor"/>
</dbReference>
<dbReference type="PROSITE" id="PS50043">
    <property type="entry name" value="HTH_LUXR_2"/>
    <property type="match status" value="1"/>
</dbReference>
<dbReference type="Proteomes" id="UP000618382">
    <property type="component" value="Unassembled WGS sequence"/>
</dbReference>
<dbReference type="PRINTS" id="PR00038">
    <property type="entry name" value="HTHLUXR"/>
</dbReference>
<dbReference type="Pfam" id="PF00196">
    <property type="entry name" value="GerE"/>
    <property type="match status" value="1"/>
</dbReference>
<dbReference type="PANTHER" id="PTHR44688:SF16">
    <property type="entry name" value="DNA-BINDING TRANSCRIPTIONAL ACTIVATOR DEVR_DOSR"/>
    <property type="match status" value="1"/>
</dbReference>
<dbReference type="SUPFAM" id="SSF46894">
    <property type="entry name" value="C-terminal effector domain of the bipartite response regulators"/>
    <property type="match status" value="1"/>
</dbReference>
<sequence length="223" mass="23475">MGADQRRTTVVALPGSIAAAAVSAGLGSGGWDVLDVRTERVDPRSLHGPCVVVVEDDDGVARLVVPPGVPLHRTVALGTVRSADVLRHLHERGAAVLNQGAPLVPLLRLVDRRLRSPAGPPVGGELGRRHQEVLDLDRLTPAEHAVLRAMVAGLPAARIAERRHLSLHTVRSHIKSVLAKLQVTSQLEAVAVAHRSLPAAWLALAAVTFTSSGEDASARPGEQ</sequence>
<keyword evidence="3" id="KW-0804">Transcription</keyword>
<dbReference type="EMBL" id="JACCBK010000001">
    <property type="protein sequence ID" value="NYD86184.1"/>
    <property type="molecule type" value="Genomic_DNA"/>
</dbReference>
<reference evidence="6 7" key="1">
    <citation type="submission" date="2020-07" db="EMBL/GenBank/DDBJ databases">
        <title>Sequencing the genomes of 1000 actinobacteria strains.</title>
        <authorList>
            <person name="Klenk H.-P."/>
        </authorList>
    </citation>
    <scope>NUCLEOTIDE SEQUENCE [LARGE SCALE GENOMIC DNA]</scope>
    <source>
        <strain evidence="6 7">DSM 24482</strain>
    </source>
</reference>
<dbReference type="Gene3D" id="1.10.10.10">
    <property type="entry name" value="Winged helix-like DNA-binding domain superfamily/Winged helix DNA-binding domain"/>
    <property type="match status" value="1"/>
</dbReference>
<evidence type="ECO:0000256" key="3">
    <source>
        <dbReference type="ARBA" id="ARBA00023163"/>
    </source>
</evidence>
<gene>
    <name evidence="6" type="ORF">BKA21_001733</name>
    <name evidence="5" type="ORF">Col01nite_34620</name>
</gene>
<dbReference type="SMART" id="SM00421">
    <property type="entry name" value="HTH_LUXR"/>
    <property type="match status" value="1"/>
</dbReference>
<comment type="caution">
    <text evidence="6">The sequence shown here is derived from an EMBL/GenBank/DDBJ whole genome shotgun (WGS) entry which is preliminary data.</text>
</comment>
<organism evidence="6 7">
    <name type="scientific">Cellulomonas oligotrophica</name>
    <dbReference type="NCBI Taxonomy" id="931536"/>
    <lineage>
        <taxon>Bacteria</taxon>
        <taxon>Bacillati</taxon>
        <taxon>Actinomycetota</taxon>
        <taxon>Actinomycetes</taxon>
        <taxon>Micrococcales</taxon>
        <taxon>Cellulomonadaceae</taxon>
        <taxon>Cellulomonas</taxon>
    </lineage>
</organism>
<dbReference type="RefSeq" id="WP_140457853.1">
    <property type="nucleotide sequence ID" value="NZ_BAABFI010000001.1"/>
</dbReference>
<evidence type="ECO:0000313" key="5">
    <source>
        <dbReference type="EMBL" id="GIG34303.1"/>
    </source>
</evidence>